<dbReference type="CTD" id="20326553"/>
<protein>
    <submittedName>
        <fullName evidence="1">Uncharacterized protein</fullName>
    </submittedName>
</protein>
<accession>A0A074YTK5</accession>
<sequence>GSCCLWPLLSLSDCGQCYIPFVGKRQSIGEISAL</sequence>
<reference evidence="1 2" key="1">
    <citation type="submission" date="2013-11" db="EMBL/GenBank/DDBJ databases">
        <title>Opisthorchis viverrini - life in the bile duct.</title>
        <authorList>
            <person name="Young N.D."/>
            <person name="Nagarajan N."/>
            <person name="Lin S.J."/>
            <person name="Korhonen P.K."/>
            <person name="Jex A.R."/>
            <person name="Hall R.S."/>
            <person name="Safavi-Hemami H."/>
            <person name="Kaewkong W."/>
            <person name="Bertrand D."/>
            <person name="Gao S."/>
            <person name="Seet Q."/>
            <person name="Wongkham S."/>
            <person name="Teh B.T."/>
            <person name="Wongkham C."/>
            <person name="Intapan P.M."/>
            <person name="Maleewong W."/>
            <person name="Yang X."/>
            <person name="Hu M."/>
            <person name="Wang Z."/>
            <person name="Hofmann A."/>
            <person name="Sternberg P.W."/>
            <person name="Tan P."/>
            <person name="Wang J."/>
            <person name="Gasser R.B."/>
        </authorList>
    </citation>
    <scope>NUCLEOTIDE SEQUENCE [LARGE SCALE GENOMIC DNA]</scope>
</reference>
<dbReference type="KEGG" id="ovi:T265_12385"/>
<keyword evidence="2" id="KW-1185">Reference proteome</keyword>
<organism evidence="1 2">
    <name type="scientific">Opisthorchis viverrini</name>
    <name type="common">Southeast Asian liver fluke</name>
    <dbReference type="NCBI Taxonomy" id="6198"/>
    <lineage>
        <taxon>Eukaryota</taxon>
        <taxon>Metazoa</taxon>
        <taxon>Spiralia</taxon>
        <taxon>Lophotrochozoa</taxon>
        <taxon>Platyhelminthes</taxon>
        <taxon>Trematoda</taxon>
        <taxon>Digenea</taxon>
        <taxon>Opisthorchiida</taxon>
        <taxon>Opisthorchiata</taxon>
        <taxon>Opisthorchiidae</taxon>
        <taxon>Opisthorchis</taxon>
    </lineage>
</organism>
<evidence type="ECO:0000313" key="2">
    <source>
        <dbReference type="Proteomes" id="UP000054324"/>
    </source>
</evidence>
<dbReference type="GeneID" id="20326553"/>
<feature type="non-terminal residue" evidence="1">
    <location>
        <position position="1"/>
    </location>
</feature>
<dbReference type="Proteomes" id="UP000054324">
    <property type="component" value="Unassembled WGS sequence"/>
</dbReference>
<gene>
    <name evidence="1" type="ORF">T265_12385</name>
</gene>
<dbReference type="AlphaFoldDB" id="A0A074YTK5"/>
<dbReference type="RefSeq" id="XP_009178190.1">
    <property type="nucleotide sequence ID" value="XM_009179926.1"/>
</dbReference>
<feature type="non-terminal residue" evidence="1">
    <location>
        <position position="34"/>
    </location>
</feature>
<name>A0A074YTK5_OPIVI</name>
<proteinExistence type="predicted"/>
<evidence type="ECO:0000313" key="1">
    <source>
        <dbReference type="EMBL" id="KER18063.1"/>
    </source>
</evidence>
<dbReference type="EMBL" id="KL613593">
    <property type="protein sequence ID" value="KER18063.1"/>
    <property type="molecule type" value="Genomic_DNA"/>
</dbReference>